<name>H1YY95_9EURY</name>
<proteinExistence type="predicted"/>
<reference evidence="1 2" key="1">
    <citation type="submission" date="2011-10" db="EMBL/GenBank/DDBJ databases">
        <title>The Improved High-Quality Draft genome of Methanoplanus limicola DSM 2279.</title>
        <authorList>
            <consortium name="US DOE Joint Genome Institute (JGI-PGF)"/>
            <person name="Lucas S."/>
            <person name="Copeland A."/>
            <person name="Lapidus A."/>
            <person name="Glavina del Rio T."/>
            <person name="Dalin E."/>
            <person name="Tice H."/>
            <person name="Bruce D."/>
            <person name="Goodwin L."/>
            <person name="Pitluck S."/>
            <person name="Peters L."/>
            <person name="Mikhailova N."/>
            <person name="Lu M."/>
            <person name="Kyrpides N."/>
            <person name="Mavromatis K."/>
            <person name="Ivanova N."/>
            <person name="Markowitz V."/>
            <person name="Cheng J.-F."/>
            <person name="Hugenholtz P."/>
            <person name="Woyke T."/>
            <person name="Wu D."/>
            <person name="Wirth R."/>
            <person name="Brambilla E.-M."/>
            <person name="Klenk H.-P."/>
            <person name="Eisen J.A."/>
        </authorList>
    </citation>
    <scope>NUCLEOTIDE SEQUENCE [LARGE SCALE GENOMIC DNA]</scope>
    <source>
        <strain evidence="1 2">DSM 2279</strain>
    </source>
</reference>
<dbReference type="InParanoid" id="H1YY95"/>
<evidence type="ECO:0000313" key="1">
    <source>
        <dbReference type="EMBL" id="EHQ34190.1"/>
    </source>
</evidence>
<dbReference type="HOGENOM" id="CLU_2911533_0_0_2"/>
<gene>
    <name evidence="1" type="ORF">Metlim_0037</name>
</gene>
<dbReference type="STRING" id="937775.Metlim_0037"/>
<dbReference type="Proteomes" id="UP000005741">
    <property type="component" value="Chromosome"/>
</dbReference>
<evidence type="ECO:0000313" key="2">
    <source>
        <dbReference type="Proteomes" id="UP000005741"/>
    </source>
</evidence>
<keyword evidence="2" id="KW-1185">Reference proteome</keyword>
<organism evidence="1 2">
    <name type="scientific">Methanoplanus limicola DSM 2279</name>
    <dbReference type="NCBI Taxonomy" id="937775"/>
    <lineage>
        <taxon>Archaea</taxon>
        <taxon>Methanobacteriati</taxon>
        <taxon>Methanobacteriota</taxon>
        <taxon>Stenosarchaea group</taxon>
        <taxon>Methanomicrobia</taxon>
        <taxon>Methanomicrobiales</taxon>
        <taxon>Methanomicrobiaceae</taxon>
        <taxon>Methanoplanus</taxon>
    </lineage>
</organism>
<dbReference type="AlphaFoldDB" id="H1YY95"/>
<dbReference type="EMBL" id="CM001436">
    <property type="protein sequence ID" value="EHQ34190.1"/>
    <property type="molecule type" value="Genomic_DNA"/>
</dbReference>
<accession>H1YY95</accession>
<protein>
    <submittedName>
        <fullName evidence="1">Uncharacterized protein</fullName>
    </submittedName>
</protein>
<sequence>MTSKIFEVKITVIFYSMNGKIHLSFFSKTKKVIHESAGPQIMNETVHCFIGDELIHKIHRI</sequence>